<protein>
    <submittedName>
        <fullName evidence="3">DUF2892 domain-containing protein</fullName>
    </submittedName>
</protein>
<name>A0A3S0IFU3_9BURK</name>
<comment type="caution">
    <text evidence="3">The sequence shown here is derived from an EMBL/GenBank/DDBJ whole genome shotgun (WGS) entry which is preliminary data.</text>
</comment>
<organism evidence="3 4">
    <name type="scientific">Variovorax gossypii</name>
    <dbReference type="NCBI Taxonomy" id="1679495"/>
    <lineage>
        <taxon>Bacteria</taxon>
        <taxon>Pseudomonadati</taxon>
        <taxon>Pseudomonadota</taxon>
        <taxon>Betaproteobacteria</taxon>
        <taxon>Burkholderiales</taxon>
        <taxon>Comamonadaceae</taxon>
        <taxon>Variovorax</taxon>
    </lineage>
</organism>
<dbReference type="Pfam" id="PF11127">
    <property type="entry name" value="YgaP-like_TM"/>
    <property type="match status" value="1"/>
</dbReference>
<proteinExistence type="predicted"/>
<feature type="domain" description="Inner membrane protein YgaP-like transmembrane" evidence="2">
    <location>
        <begin position="1"/>
        <end position="61"/>
    </location>
</feature>
<evidence type="ECO:0000313" key="4">
    <source>
        <dbReference type="Proteomes" id="UP000267418"/>
    </source>
</evidence>
<evidence type="ECO:0000259" key="2">
    <source>
        <dbReference type="Pfam" id="PF11127"/>
    </source>
</evidence>
<evidence type="ECO:0000256" key="1">
    <source>
        <dbReference type="SAM" id="Phobius"/>
    </source>
</evidence>
<feature type="transmembrane region" description="Helical" evidence="1">
    <location>
        <begin position="38"/>
        <end position="57"/>
    </location>
</feature>
<dbReference type="AlphaFoldDB" id="A0A3S0IFU3"/>
<feature type="transmembrane region" description="Helical" evidence="1">
    <location>
        <begin position="12"/>
        <end position="32"/>
    </location>
</feature>
<dbReference type="OrthoDB" id="9804804at2"/>
<dbReference type="InterPro" id="IPR021309">
    <property type="entry name" value="YgaP-like_TM"/>
</dbReference>
<keyword evidence="4" id="KW-1185">Reference proteome</keyword>
<dbReference type="Proteomes" id="UP000267418">
    <property type="component" value="Unassembled WGS sequence"/>
</dbReference>
<accession>A0A3S0IFU3</accession>
<keyword evidence="1" id="KW-0812">Transmembrane</keyword>
<dbReference type="EMBL" id="RXOE01000002">
    <property type="protein sequence ID" value="RTQ35689.1"/>
    <property type="molecule type" value="Genomic_DNA"/>
</dbReference>
<keyword evidence="1" id="KW-0472">Membrane</keyword>
<gene>
    <name evidence="3" type="ORF">EJP69_10505</name>
</gene>
<evidence type="ECO:0000313" key="3">
    <source>
        <dbReference type="EMBL" id="RTQ35689.1"/>
    </source>
</evidence>
<sequence length="68" mass="7111">MSNNVGLLDRALRIGAGVLLIALAAKGIIGFWGYFGVVALLTGVVGNCPVYSLFGFSTGPRDGRRGRE</sequence>
<reference evidence="3 4" key="1">
    <citation type="submission" date="2018-12" db="EMBL/GenBank/DDBJ databases">
        <title>The genome of Variovorax gossypii DSM 100435.</title>
        <authorList>
            <person name="Gao J."/>
            <person name="Sun J."/>
        </authorList>
    </citation>
    <scope>NUCLEOTIDE SEQUENCE [LARGE SCALE GENOMIC DNA]</scope>
    <source>
        <strain evidence="3 4">DSM 100435</strain>
    </source>
</reference>
<keyword evidence="1" id="KW-1133">Transmembrane helix</keyword>